<accession>A0A0N1IIG6</accession>
<dbReference type="Pfam" id="PF14311">
    <property type="entry name" value="DUF4379"/>
    <property type="match status" value="2"/>
</dbReference>
<name>A0A0N1IIG6_LEPSE</name>
<sequence>MLRQTCVRAAAEFKQKSRWSGVWPNMRYGAMYLRYSIGRQLPMQGVNWVTRDSNRLVNFNARYQSVIDDVDVKRNEEELQIPLTDIRWNDHRRIYWKCSFCGSSYRKSVSARTKFHAGCNMCKGRYASEVLREQTTVKPLKATQPELFRKLAESSNNGNIGTLSVTSKFRAEWKCGCCGQPYRATIRSRTGMVEAGQAPLHPQITQWTSVCPSCAWSTNMKALAEQTKREGQFLGLDASLAEVAAGSAKKLPRRKKLVV</sequence>
<evidence type="ECO:0000313" key="2">
    <source>
        <dbReference type="EMBL" id="KPI84724.1"/>
    </source>
</evidence>
<dbReference type="OMA" id="NWVTRDS"/>
<dbReference type="OrthoDB" id="268955at2759"/>
<feature type="domain" description="Treble clef zinc finger" evidence="1">
    <location>
        <begin position="80"/>
        <end position="125"/>
    </location>
</feature>
<organism evidence="2 3">
    <name type="scientific">Leptomonas seymouri</name>
    <dbReference type="NCBI Taxonomy" id="5684"/>
    <lineage>
        <taxon>Eukaryota</taxon>
        <taxon>Discoba</taxon>
        <taxon>Euglenozoa</taxon>
        <taxon>Kinetoplastea</taxon>
        <taxon>Metakinetoplastina</taxon>
        <taxon>Trypanosomatida</taxon>
        <taxon>Trypanosomatidae</taxon>
        <taxon>Leishmaniinae</taxon>
        <taxon>Leptomonas</taxon>
    </lineage>
</organism>
<dbReference type="PANTHER" id="PTHR37317">
    <property type="entry name" value="BLR8090 PROTEIN"/>
    <property type="match status" value="1"/>
</dbReference>
<dbReference type="InterPro" id="IPR025487">
    <property type="entry name" value="DUF4379"/>
</dbReference>
<dbReference type="Proteomes" id="UP000038009">
    <property type="component" value="Unassembled WGS sequence"/>
</dbReference>
<evidence type="ECO:0000259" key="1">
    <source>
        <dbReference type="Pfam" id="PF14311"/>
    </source>
</evidence>
<proteinExistence type="predicted"/>
<comment type="caution">
    <text evidence="2">The sequence shown here is derived from an EMBL/GenBank/DDBJ whole genome shotgun (WGS) entry which is preliminary data.</text>
</comment>
<gene>
    <name evidence="2" type="ORF">ABL78_6217</name>
</gene>
<protein>
    <recommendedName>
        <fullName evidence="1">Treble clef zinc finger domain-containing protein</fullName>
    </recommendedName>
</protein>
<feature type="domain" description="Treble clef zinc finger" evidence="1">
    <location>
        <begin position="156"/>
        <end position="214"/>
    </location>
</feature>
<dbReference type="VEuPathDB" id="TriTrypDB:Lsey_0236_0060"/>
<dbReference type="EMBL" id="LJSK01000236">
    <property type="protein sequence ID" value="KPI84724.1"/>
    <property type="molecule type" value="Genomic_DNA"/>
</dbReference>
<reference evidence="2 3" key="1">
    <citation type="journal article" date="2015" name="PLoS Pathog.">
        <title>Leptomonas seymouri: Adaptations to the Dixenous Life Cycle Analyzed by Genome Sequencing, Transcriptome Profiling and Co-infection with Leishmania donovani.</title>
        <authorList>
            <person name="Kraeva N."/>
            <person name="Butenko A."/>
            <person name="Hlavacova J."/>
            <person name="Kostygov A."/>
            <person name="Myskova J."/>
            <person name="Grybchuk D."/>
            <person name="Lestinova T."/>
            <person name="Votypka J."/>
            <person name="Volf P."/>
            <person name="Opperdoes F."/>
            <person name="Flegontov P."/>
            <person name="Lukes J."/>
            <person name="Yurchenko V."/>
        </authorList>
    </citation>
    <scope>NUCLEOTIDE SEQUENCE [LARGE SCALE GENOMIC DNA]</scope>
    <source>
        <strain evidence="2 3">ATCC 30220</strain>
    </source>
</reference>
<evidence type="ECO:0000313" key="3">
    <source>
        <dbReference type="Proteomes" id="UP000038009"/>
    </source>
</evidence>
<dbReference type="PANTHER" id="PTHR37317:SF1">
    <property type="entry name" value="ZINC-RIBBON DOMAIN-CONTAINING PROTEIN-RELATED"/>
    <property type="match status" value="1"/>
</dbReference>
<keyword evidence="3" id="KW-1185">Reference proteome</keyword>
<dbReference type="AlphaFoldDB" id="A0A0N1IIG6"/>